<reference evidence="3" key="2">
    <citation type="submission" date="2015-01" db="EMBL/GenBank/DDBJ databases">
        <title>Evolutionary Origins and Diversification of the Mycorrhizal Mutualists.</title>
        <authorList>
            <consortium name="DOE Joint Genome Institute"/>
            <consortium name="Mycorrhizal Genomics Consortium"/>
            <person name="Kohler A."/>
            <person name="Kuo A."/>
            <person name="Nagy L.G."/>
            <person name="Floudas D."/>
            <person name="Copeland A."/>
            <person name="Barry K.W."/>
            <person name="Cichocki N."/>
            <person name="Veneault-Fourrey C."/>
            <person name="LaButti K."/>
            <person name="Lindquist E.A."/>
            <person name="Lipzen A."/>
            <person name="Lundell T."/>
            <person name="Morin E."/>
            <person name="Murat C."/>
            <person name="Riley R."/>
            <person name="Ohm R."/>
            <person name="Sun H."/>
            <person name="Tunlid A."/>
            <person name="Henrissat B."/>
            <person name="Grigoriev I.V."/>
            <person name="Hibbett D.S."/>
            <person name="Martin F."/>
        </authorList>
    </citation>
    <scope>NUCLEOTIDE SEQUENCE [LARGE SCALE GENOMIC DNA]</scope>
    <source>
        <strain evidence="3">F 1598</strain>
    </source>
</reference>
<protein>
    <submittedName>
        <fullName evidence="2">Uncharacterized protein</fullName>
    </submittedName>
</protein>
<feature type="transmembrane region" description="Helical" evidence="1">
    <location>
        <begin position="6"/>
        <end position="27"/>
    </location>
</feature>
<proteinExistence type="predicted"/>
<accession>A0A0C3AP33</accession>
<name>A0A0C3AP33_PILCF</name>
<reference evidence="2 3" key="1">
    <citation type="submission" date="2014-04" db="EMBL/GenBank/DDBJ databases">
        <authorList>
            <consortium name="DOE Joint Genome Institute"/>
            <person name="Kuo A."/>
            <person name="Tarkka M."/>
            <person name="Buscot F."/>
            <person name="Kohler A."/>
            <person name="Nagy L.G."/>
            <person name="Floudas D."/>
            <person name="Copeland A."/>
            <person name="Barry K.W."/>
            <person name="Cichocki N."/>
            <person name="Veneault-Fourrey C."/>
            <person name="LaButti K."/>
            <person name="Lindquist E.A."/>
            <person name="Lipzen A."/>
            <person name="Lundell T."/>
            <person name="Morin E."/>
            <person name="Murat C."/>
            <person name="Sun H."/>
            <person name="Tunlid A."/>
            <person name="Henrissat B."/>
            <person name="Grigoriev I.V."/>
            <person name="Hibbett D.S."/>
            <person name="Martin F."/>
            <person name="Nordberg H.P."/>
            <person name="Cantor M.N."/>
            <person name="Hua S.X."/>
        </authorList>
    </citation>
    <scope>NUCLEOTIDE SEQUENCE [LARGE SCALE GENOMIC DNA]</scope>
    <source>
        <strain evidence="2 3">F 1598</strain>
    </source>
</reference>
<keyword evidence="1" id="KW-0472">Membrane</keyword>
<dbReference type="EMBL" id="KN833044">
    <property type="protein sequence ID" value="KIM75628.1"/>
    <property type="molecule type" value="Genomic_DNA"/>
</dbReference>
<feature type="non-terminal residue" evidence="2">
    <location>
        <position position="1"/>
    </location>
</feature>
<organism evidence="2 3">
    <name type="scientific">Piloderma croceum (strain F 1598)</name>
    <dbReference type="NCBI Taxonomy" id="765440"/>
    <lineage>
        <taxon>Eukaryota</taxon>
        <taxon>Fungi</taxon>
        <taxon>Dikarya</taxon>
        <taxon>Basidiomycota</taxon>
        <taxon>Agaricomycotina</taxon>
        <taxon>Agaricomycetes</taxon>
        <taxon>Agaricomycetidae</taxon>
        <taxon>Atheliales</taxon>
        <taxon>Atheliaceae</taxon>
        <taxon>Piloderma</taxon>
    </lineage>
</organism>
<dbReference type="AlphaFoldDB" id="A0A0C3AP33"/>
<gene>
    <name evidence="2" type="ORF">PILCRDRAFT_78621</name>
</gene>
<dbReference type="OrthoDB" id="391988at2759"/>
<evidence type="ECO:0000313" key="2">
    <source>
        <dbReference type="EMBL" id="KIM75628.1"/>
    </source>
</evidence>
<keyword evidence="1" id="KW-0812">Transmembrane</keyword>
<evidence type="ECO:0000313" key="3">
    <source>
        <dbReference type="Proteomes" id="UP000054166"/>
    </source>
</evidence>
<dbReference type="InParanoid" id="A0A0C3AP33"/>
<evidence type="ECO:0000256" key="1">
    <source>
        <dbReference type="SAM" id="Phobius"/>
    </source>
</evidence>
<dbReference type="HOGENOM" id="CLU_095393_1_0_1"/>
<sequence>LRRLMAYIVDLTLIMQNVFWLVTIYCVPVSHHIVKLGFKAYKESIVMSNIYKEIKKHVEGQRVLDRLRHDNTLNKIIKLLNGNCINTTEMFDLKKNIGNVDFSGEDDKSW</sequence>
<keyword evidence="3" id="KW-1185">Reference proteome</keyword>
<dbReference type="Proteomes" id="UP000054166">
    <property type="component" value="Unassembled WGS sequence"/>
</dbReference>
<keyword evidence="1" id="KW-1133">Transmembrane helix</keyword>